<dbReference type="GO" id="GO:0046872">
    <property type="term" value="F:metal ion binding"/>
    <property type="evidence" value="ECO:0007669"/>
    <property type="project" value="UniProtKB-KW"/>
</dbReference>
<dbReference type="InterPro" id="IPR017941">
    <property type="entry name" value="Rieske_2Fe-2S"/>
</dbReference>
<accession>A0A1T4WDD4</accession>
<dbReference type="CDD" id="cd03528">
    <property type="entry name" value="Rieske_RO_ferredoxin"/>
    <property type="match status" value="1"/>
</dbReference>
<keyword evidence="1" id="KW-0001">2Fe-2S</keyword>
<evidence type="ECO:0000313" key="7">
    <source>
        <dbReference type="Proteomes" id="UP000190460"/>
    </source>
</evidence>
<reference evidence="6 7" key="1">
    <citation type="submission" date="2017-02" db="EMBL/GenBank/DDBJ databases">
        <authorList>
            <person name="Peterson S.W."/>
        </authorList>
    </citation>
    <scope>NUCLEOTIDE SEQUENCE [LARGE SCALE GENOMIC DNA]</scope>
    <source>
        <strain evidence="6 7">ATCC 49788</strain>
    </source>
</reference>
<feature type="domain" description="Rieske" evidence="5">
    <location>
        <begin position="2"/>
        <end position="98"/>
    </location>
</feature>
<dbReference type="GO" id="GO:0051213">
    <property type="term" value="F:dioxygenase activity"/>
    <property type="evidence" value="ECO:0007669"/>
    <property type="project" value="UniProtKB-KW"/>
</dbReference>
<keyword evidence="3" id="KW-0408">Iron</keyword>
<evidence type="ECO:0000256" key="2">
    <source>
        <dbReference type="ARBA" id="ARBA00022723"/>
    </source>
</evidence>
<keyword evidence="7" id="KW-1185">Reference proteome</keyword>
<dbReference type="EMBL" id="FUYB01000005">
    <property type="protein sequence ID" value="SKA75028.1"/>
    <property type="molecule type" value="Genomic_DNA"/>
</dbReference>
<dbReference type="AlphaFoldDB" id="A0A1T4WDD4"/>
<sequence>MIDAGSINEIPLGKTKRLELGQGQHVLICNIGGEFFAVDDRCTHEDSSLYLGCLKGEIIHCSLHGGQFNVKTGAAVAEPAEGKLKTYQLHIQNGQLYLEL</sequence>
<dbReference type="PANTHER" id="PTHR21496">
    <property type="entry name" value="FERREDOXIN-RELATED"/>
    <property type="match status" value="1"/>
</dbReference>
<dbReference type="STRING" id="92487.SAMN02745130_01462"/>
<dbReference type="SUPFAM" id="SSF50022">
    <property type="entry name" value="ISP domain"/>
    <property type="match status" value="1"/>
</dbReference>
<dbReference type="Gene3D" id="2.102.10.10">
    <property type="entry name" value="Rieske [2Fe-2S] iron-sulphur domain"/>
    <property type="match status" value="1"/>
</dbReference>
<evidence type="ECO:0000256" key="1">
    <source>
        <dbReference type="ARBA" id="ARBA00022714"/>
    </source>
</evidence>
<name>A0A1T4WDD4_9GAMM</name>
<evidence type="ECO:0000256" key="3">
    <source>
        <dbReference type="ARBA" id="ARBA00023004"/>
    </source>
</evidence>
<organism evidence="6 7">
    <name type="scientific">Thiothrix eikelboomii</name>
    <dbReference type="NCBI Taxonomy" id="92487"/>
    <lineage>
        <taxon>Bacteria</taxon>
        <taxon>Pseudomonadati</taxon>
        <taxon>Pseudomonadota</taxon>
        <taxon>Gammaproteobacteria</taxon>
        <taxon>Thiotrichales</taxon>
        <taxon>Thiotrichaceae</taxon>
        <taxon>Thiothrix</taxon>
    </lineage>
</organism>
<dbReference type="GO" id="GO:0051537">
    <property type="term" value="F:2 iron, 2 sulfur cluster binding"/>
    <property type="evidence" value="ECO:0007669"/>
    <property type="project" value="UniProtKB-KW"/>
</dbReference>
<dbReference type="PANTHER" id="PTHR21496:SF23">
    <property type="entry name" value="3-PHENYLPROPIONATE_CINNAMIC ACID DIOXYGENASE FERREDOXIN SUBUNIT"/>
    <property type="match status" value="1"/>
</dbReference>
<dbReference type="Proteomes" id="UP000190460">
    <property type="component" value="Unassembled WGS sequence"/>
</dbReference>
<keyword evidence="4" id="KW-0411">Iron-sulfur</keyword>
<keyword evidence="2" id="KW-0479">Metal-binding</keyword>
<keyword evidence="6" id="KW-0223">Dioxygenase</keyword>
<evidence type="ECO:0000313" key="6">
    <source>
        <dbReference type="EMBL" id="SKA75028.1"/>
    </source>
</evidence>
<dbReference type="OrthoDB" id="9800167at2"/>
<dbReference type="Pfam" id="PF00355">
    <property type="entry name" value="Rieske"/>
    <property type="match status" value="1"/>
</dbReference>
<dbReference type="RefSeq" id="WP_078921939.1">
    <property type="nucleotide sequence ID" value="NZ_FUYB01000005.1"/>
</dbReference>
<keyword evidence="6" id="KW-0560">Oxidoreductase</keyword>
<dbReference type="PROSITE" id="PS51296">
    <property type="entry name" value="RIESKE"/>
    <property type="match status" value="1"/>
</dbReference>
<protein>
    <submittedName>
        <fullName evidence="6">3-phenylpropionate/trans-cinnamate dioxygenase ferredoxin subunit</fullName>
    </submittedName>
</protein>
<evidence type="ECO:0000259" key="5">
    <source>
        <dbReference type="PROSITE" id="PS51296"/>
    </source>
</evidence>
<gene>
    <name evidence="6" type="ORF">SAMN02745130_01462</name>
</gene>
<proteinExistence type="predicted"/>
<evidence type="ECO:0000256" key="4">
    <source>
        <dbReference type="ARBA" id="ARBA00023014"/>
    </source>
</evidence>
<dbReference type="InterPro" id="IPR036922">
    <property type="entry name" value="Rieske_2Fe-2S_sf"/>
</dbReference>